<dbReference type="InterPro" id="IPR006626">
    <property type="entry name" value="PbH1"/>
</dbReference>
<keyword evidence="1" id="KW-0326">Glycosidase</keyword>
<sequence>MKYFLRLFFILLFPATANVANAQYTKLPSIADKIFAVTEFGAVGDGSTENTKSIQAALDKASQTGGCVVVPAGMFLCGPLTMRGKTALKIEKGGVLRLRNDVDGYPAANNRYLNFISISGATDIKIFGEGTLDGQGEIWWKKFTAKEISNRRPQMVFIENSERVEISCITFLNPPNTHLSIKDGTDVYIHGIHILAPANSRNTDGINISAKNCTIEDCDIRTGDDNIAINFGNRNSVATEPECSNIVIRNCFFGVGHGMSIGSYTSGGLRNLAVSNCKFDGTTSAIRIKTARGRGGVVENISYTDIDIKDSKWPIFISEYYPREPDSPEADTTTIATAFSPAYKNITLKNITITGATDAIKIYGTPESPIQGITFDNVKIAAKNGAQIYNAKNIKFVRSTIIVEKGKLLQTYHAEVEGM</sequence>
<evidence type="ECO:0000256" key="2">
    <source>
        <dbReference type="SAM" id="SignalP"/>
    </source>
</evidence>
<evidence type="ECO:0000313" key="4">
    <source>
        <dbReference type="Proteomes" id="UP000812270"/>
    </source>
</evidence>
<comment type="caution">
    <text evidence="3">The sequence shown here is derived from an EMBL/GenBank/DDBJ whole genome shotgun (WGS) entry which is preliminary data.</text>
</comment>
<dbReference type="PANTHER" id="PTHR31339:SF9">
    <property type="entry name" value="PLASMIN AND FIBRONECTIN-BINDING PROTEIN A"/>
    <property type="match status" value="1"/>
</dbReference>
<feature type="signal peptide" evidence="2">
    <location>
        <begin position="1"/>
        <end position="22"/>
    </location>
</feature>
<dbReference type="PROSITE" id="PS00502">
    <property type="entry name" value="POLYGALACTURONASE"/>
    <property type="match status" value="1"/>
</dbReference>
<feature type="chain" id="PRO_5039030508" description="Glycoside hydrolase family 28 protein" evidence="2">
    <location>
        <begin position="23"/>
        <end position="419"/>
    </location>
</feature>
<protein>
    <recommendedName>
        <fullName evidence="5">Glycoside hydrolase family 28 protein</fullName>
    </recommendedName>
</protein>
<dbReference type="AlphaFoldDB" id="A0A9E2SC59"/>
<dbReference type="RefSeq" id="WP_217794708.1">
    <property type="nucleotide sequence ID" value="NZ_JAHSPG010000018.1"/>
</dbReference>
<organism evidence="3 4">
    <name type="scientific">Pinibacter aurantiacus</name>
    <dbReference type="NCBI Taxonomy" id="2851599"/>
    <lineage>
        <taxon>Bacteria</taxon>
        <taxon>Pseudomonadati</taxon>
        <taxon>Bacteroidota</taxon>
        <taxon>Chitinophagia</taxon>
        <taxon>Chitinophagales</taxon>
        <taxon>Chitinophagaceae</taxon>
        <taxon>Pinibacter</taxon>
    </lineage>
</organism>
<dbReference type="InterPro" id="IPR000743">
    <property type="entry name" value="Glyco_hydro_28"/>
</dbReference>
<dbReference type="Proteomes" id="UP000812270">
    <property type="component" value="Unassembled WGS sequence"/>
</dbReference>
<dbReference type="Pfam" id="PF00295">
    <property type="entry name" value="Glyco_hydro_28"/>
    <property type="match status" value="1"/>
</dbReference>
<keyword evidence="1" id="KW-0378">Hydrolase</keyword>
<evidence type="ECO:0008006" key="5">
    <source>
        <dbReference type="Google" id="ProtNLM"/>
    </source>
</evidence>
<keyword evidence="4" id="KW-1185">Reference proteome</keyword>
<proteinExistence type="inferred from homology"/>
<dbReference type="GO" id="GO:0005975">
    <property type="term" value="P:carbohydrate metabolic process"/>
    <property type="evidence" value="ECO:0007669"/>
    <property type="project" value="InterPro"/>
</dbReference>
<reference evidence="3" key="1">
    <citation type="submission" date="2021-06" db="EMBL/GenBank/DDBJ databases">
        <authorList>
            <person name="Huq M.A."/>
        </authorList>
    </citation>
    <scope>NUCLEOTIDE SEQUENCE</scope>
    <source>
        <strain evidence="3">MAH-26</strain>
    </source>
</reference>
<gene>
    <name evidence="3" type="ORF">KTO63_24680</name>
</gene>
<keyword evidence="2" id="KW-0732">Signal</keyword>
<comment type="similarity">
    <text evidence="1">Belongs to the glycosyl hydrolase 28 family.</text>
</comment>
<dbReference type="EMBL" id="JAHSPG010000018">
    <property type="protein sequence ID" value="MBV4360383.1"/>
    <property type="molecule type" value="Genomic_DNA"/>
</dbReference>
<dbReference type="PANTHER" id="PTHR31339">
    <property type="entry name" value="PECTIN LYASE-RELATED"/>
    <property type="match status" value="1"/>
</dbReference>
<dbReference type="GO" id="GO:0004650">
    <property type="term" value="F:polygalacturonase activity"/>
    <property type="evidence" value="ECO:0007669"/>
    <property type="project" value="InterPro"/>
</dbReference>
<accession>A0A9E2SC59</accession>
<dbReference type="InterPro" id="IPR051801">
    <property type="entry name" value="GH28_Enzymes"/>
</dbReference>
<dbReference type="SMART" id="SM00710">
    <property type="entry name" value="PbH1"/>
    <property type="match status" value="6"/>
</dbReference>
<evidence type="ECO:0000313" key="3">
    <source>
        <dbReference type="EMBL" id="MBV4360383.1"/>
    </source>
</evidence>
<evidence type="ECO:0000256" key="1">
    <source>
        <dbReference type="RuleBase" id="RU361169"/>
    </source>
</evidence>
<name>A0A9E2SC59_9BACT</name>